<dbReference type="PATRIC" id="fig|1195236.3.peg.3293"/>
<evidence type="ECO:0000313" key="7">
    <source>
        <dbReference type="Proteomes" id="UP000014155"/>
    </source>
</evidence>
<dbReference type="SUPFAM" id="SSF53850">
    <property type="entry name" value="Periplasmic binding protein-like II"/>
    <property type="match status" value="1"/>
</dbReference>
<comment type="similarity">
    <text evidence="2">Belongs to the bacterial solute-binding protein 1 family.</text>
</comment>
<evidence type="ECO:0000313" key="6">
    <source>
        <dbReference type="EMBL" id="EMS71166.1"/>
    </source>
</evidence>
<reference evidence="6 7" key="1">
    <citation type="journal article" date="2013" name="Genome Announc.">
        <title>Draft Genome Sequence of the Cellulolytic, Mesophilic, Anaerobic Bacterium Clostridium termitidis Strain CT1112 (DSM 5398).</title>
        <authorList>
            <person name="Lal S."/>
            <person name="Ramachandran U."/>
            <person name="Zhang X."/>
            <person name="Munir R."/>
            <person name="Sparling R."/>
            <person name="Levin D.B."/>
        </authorList>
    </citation>
    <scope>NUCLEOTIDE SEQUENCE [LARGE SCALE GENOMIC DNA]</scope>
    <source>
        <strain evidence="6 7">CT1112</strain>
    </source>
</reference>
<organism evidence="6 7">
    <name type="scientific">Ruminiclostridium cellobioparum subsp. termitidis CT1112</name>
    <dbReference type="NCBI Taxonomy" id="1195236"/>
    <lineage>
        <taxon>Bacteria</taxon>
        <taxon>Bacillati</taxon>
        <taxon>Bacillota</taxon>
        <taxon>Clostridia</taxon>
        <taxon>Eubacteriales</taxon>
        <taxon>Oscillospiraceae</taxon>
        <taxon>Ruminiclostridium</taxon>
    </lineage>
</organism>
<evidence type="ECO:0000256" key="2">
    <source>
        <dbReference type="ARBA" id="ARBA00008520"/>
    </source>
</evidence>
<keyword evidence="7" id="KW-1185">Reference proteome</keyword>
<dbReference type="InterPro" id="IPR006059">
    <property type="entry name" value="SBP"/>
</dbReference>
<comment type="subcellular location">
    <subcellularLocation>
        <location evidence="1">Cell envelope</location>
    </subcellularLocation>
</comment>
<keyword evidence="3" id="KW-0813">Transport</keyword>
<protein>
    <submittedName>
        <fullName evidence="6">ABC-type sugar transport system, periplasmic component</fullName>
    </submittedName>
</protein>
<keyword evidence="6" id="KW-0762">Sugar transport</keyword>
<keyword evidence="4 5" id="KW-0732">Signal</keyword>
<gene>
    <name evidence="6" type="ORF">CTER_3068</name>
</gene>
<dbReference type="eggNOG" id="COG1653">
    <property type="taxonomic scope" value="Bacteria"/>
</dbReference>
<accession>S0FLH2</accession>
<dbReference type="CDD" id="cd13585">
    <property type="entry name" value="PBP2_TMBP_like"/>
    <property type="match status" value="1"/>
</dbReference>
<evidence type="ECO:0000256" key="1">
    <source>
        <dbReference type="ARBA" id="ARBA00004196"/>
    </source>
</evidence>
<evidence type="ECO:0000256" key="5">
    <source>
        <dbReference type="SAM" id="SignalP"/>
    </source>
</evidence>
<evidence type="ECO:0000256" key="3">
    <source>
        <dbReference type="ARBA" id="ARBA00022448"/>
    </source>
</evidence>
<proteinExistence type="inferred from homology"/>
<feature type="chain" id="PRO_5038433726" evidence="5">
    <location>
        <begin position="21"/>
        <end position="448"/>
    </location>
</feature>
<dbReference type="GO" id="GO:0030313">
    <property type="term" value="C:cell envelope"/>
    <property type="evidence" value="ECO:0007669"/>
    <property type="project" value="UniProtKB-SubCell"/>
</dbReference>
<sequence>MKRYLALLLATLCVFSFVIAGCGSDDKAGVSAASGTGDASAGQSQSVSSDAGTAQELSGKISFMSWGEEDERLLYEKVLENFQAKNPKVKVNYMFTPNDYYTKLSTMVAGNSTPDVYWLLQSKVPEYVKSGACAVLDPYIQKYPELTDDLVDGLLKYGQVDGKTYTIPKDWAAINMYVNVDLFKKANIEIPTSDWTMEQYTDLAKKLTVTENGKIVQYGAEADNYWAFWMTFASSYGGQWFKDGKSNFSDPSVLKGMNVMYDIIKNKTAPSPSALSSIGQGSDQLFLTGKIAMYPSGRWFVPTCRNDADFEWTAIEMPKGTTRINPVISGTLAMGEKSGNKDAAIGLIRYFLSEEGLGITMAGGLSMPPYKKMLDNEKIVTTPPDAAPFKATASYIETETQYNAAATGLYTKFQDIITPELDNAFNGSQTMEQAAANIDKKANTELFK</sequence>
<dbReference type="PROSITE" id="PS51257">
    <property type="entry name" value="PROKAR_LIPOPROTEIN"/>
    <property type="match status" value="1"/>
</dbReference>
<dbReference type="AlphaFoldDB" id="S0FLH2"/>
<comment type="caution">
    <text evidence="6">The sequence shown here is derived from an EMBL/GenBank/DDBJ whole genome shotgun (WGS) entry which is preliminary data.</text>
</comment>
<dbReference type="STRING" id="1195236.CTER_3068"/>
<feature type="signal peptide" evidence="5">
    <location>
        <begin position="1"/>
        <end position="20"/>
    </location>
</feature>
<dbReference type="Pfam" id="PF01547">
    <property type="entry name" value="SBP_bac_1"/>
    <property type="match status" value="1"/>
</dbReference>
<dbReference type="RefSeq" id="WP_004626894.1">
    <property type="nucleotide sequence ID" value="NZ_AORV01000042.1"/>
</dbReference>
<dbReference type="Proteomes" id="UP000014155">
    <property type="component" value="Unassembled WGS sequence"/>
</dbReference>
<dbReference type="PANTHER" id="PTHR43649:SF31">
    <property type="entry name" value="SN-GLYCEROL-3-PHOSPHATE-BINDING PERIPLASMIC PROTEIN UGPB"/>
    <property type="match status" value="1"/>
</dbReference>
<dbReference type="InterPro" id="IPR050490">
    <property type="entry name" value="Bact_solute-bd_prot1"/>
</dbReference>
<dbReference type="PANTHER" id="PTHR43649">
    <property type="entry name" value="ARABINOSE-BINDING PROTEIN-RELATED"/>
    <property type="match status" value="1"/>
</dbReference>
<evidence type="ECO:0000256" key="4">
    <source>
        <dbReference type="ARBA" id="ARBA00022729"/>
    </source>
</evidence>
<name>S0FLH2_RUMCE</name>
<dbReference type="EMBL" id="AORV01000042">
    <property type="protein sequence ID" value="EMS71166.1"/>
    <property type="molecule type" value="Genomic_DNA"/>
</dbReference>
<dbReference type="Gene3D" id="3.40.190.10">
    <property type="entry name" value="Periplasmic binding protein-like II"/>
    <property type="match status" value="1"/>
</dbReference>